<dbReference type="InterPro" id="IPR007341">
    <property type="entry name" value="Transgly_assoc"/>
</dbReference>
<dbReference type="PANTHER" id="PTHR33884">
    <property type="entry name" value="UPF0410 PROTEIN YMGE"/>
    <property type="match status" value="1"/>
</dbReference>
<name>A0A1L8QRX9_9ENTE</name>
<feature type="transmembrane region" description="Helical" evidence="7">
    <location>
        <begin position="59"/>
        <end position="78"/>
    </location>
</feature>
<dbReference type="PANTHER" id="PTHR33884:SF3">
    <property type="entry name" value="UPF0410 PROTEIN YMGE"/>
    <property type="match status" value="1"/>
</dbReference>
<comment type="caution">
    <text evidence="8">The sequence shown here is derived from an EMBL/GenBank/DDBJ whole genome shotgun (WGS) entry which is preliminary data.</text>
</comment>
<dbReference type="EMBL" id="JXKD01000009">
    <property type="protein sequence ID" value="OJG10272.1"/>
    <property type="molecule type" value="Genomic_DNA"/>
</dbReference>
<comment type="subcellular location">
    <subcellularLocation>
        <location evidence="1">Cell membrane</location>
        <topology evidence="1">Multi-pass membrane protein</topology>
    </subcellularLocation>
</comment>
<dbReference type="Pfam" id="PF04226">
    <property type="entry name" value="Transgly_assoc"/>
    <property type="match status" value="1"/>
</dbReference>
<dbReference type="Proteomes" id="UP000182149">
    <property type="component" value="Unassembled WGS sequence"/>
</dbReference>
<dbReference type="STRING" id="328396.RU93_GL002297"/>
<evidence type="ECO:0000313" key="8">
    <source>
        <dbReference type="EMBL" id="OJG10272.1"/>
    </source>
</evidence>
<keyword evidence="9" id="KW-1185">Reference proteome</keyword>
<evidence type="ECO:0000256" key="1">
    <source>
        <dbReference type="ARBA" id="ARBA00004651"/>
    </source>
</evidence>
<feature type="transmembrane region" description="Helical" evidence="7">
    <location>
        <begin position="6"/>
        <end position="22"/>
    </location>
</feature>
<dbReference type="AlphaFoldDB" id="A0A1L8QRX9"/>
<evidence type="ECO:0000256" key="5">
    <source>
        <dbReference type="ARBA" id="ARBA00022989"/>
    </source>
</evidence>
<evidence type="ECO:0000313" key="9">
    <source>
        <dbReference type="Proteomes" id="UP000182149"/>
    </source>
</evidence>
<keyword evidence="3" id="KW-1003">Cell membrane</keyword>
<sequence length="82" mass="8431">MTMDFLGTMLAGAVIGILASFVTGERRGCIFNIIAGIVGSVIGERLFSLGGPTIGGLPILSSVLGAIIFVAVISLFFGRKND</sequence>
<gene>
    <name evidence="8" type="ORF">RU93_GL002297</name>
</gene>
<feature type="transmembrane region" description="Helical" evidence="7">
    <location>
        <begin position="29"/>
        <end position="47"/>
    </location>
</feature>
<evidence type="ECO:0000256" key="7">
    <source>
        <dbReference type="SAM" id="Phobius"/>
    </source>
</evidence>
<keyword evidence="6 7" id="KW-0472">Membrane</keyword>
<comment type="similarity">
    <text evidence="2">Belongs to the UPF0410 family.</text>
</comment>
<proteinExistence type="inferred from homology"/>
<dbReference type="GO" id="GO:0005886">
    <property type="term" value="C:plasma membrane"/>
    <property type="evidence" value="ECO:0007669"/>
    <property type="project" value="UniProtKB-SubCell"/>
</dbReference>
<protein>
    <submittedName>
        <fullName evidence="8">General stress protein GlsB</fullName>
    </submittedName>
</protein>
<reference evidence="8 9" key="1">
    <citation type="submission" date="2014-12" db="EMBL/GenBank/DDBJ databases">
        <title>Draft genome sequences of 29 type strains of Enterococci.</title>
        <authorList>
            <person name="Zhong Z."/>
            <person name="Sun Z."/>
            <person name="Liu W."/>
            <person name="Zhang W."/>
            <person name="Zhang H."/>
        </authorList>
    </citation>
    <scope>NUCLEOTIDE SEQUENCE [LARGE SCALE GENOMIC DNA]</scope>
    <source>
        <strain evidence="8 9">DSM 17690</strain>
    </source>
</reference>
<keyword evidence="4 7" id="KW-0812">Transmembrane</keyword>
<evidence type="ECO:0000256" key="3">
    <source>
        <dbReference type="ARBA" id="ARBA00022475"/>
    </source>
</evidence>
<evidence type="ECO:0000256" key="4">
    <source>
        <dbReference type="ARBA" id="ARBA00022692"/>
    </source>
</evidence>
<keyword evidence="5 7" id="KW-1133">Transmembrane helix</keyword>
<evidence type="ECO:0000256" key="2">
    <source>
        <dbReference type="ARBA" id="ARBA00011006"/>
    </source>
</evidence>
<organism evidence="8 9">
    <name type="scientific">Enterococcus aquimarinus</name>
    <dbReference type="NCBI Taxonomy" id="328396"/>
    <lineage>
        <taxon>Bacteria</taxon>
        <taxon>Bacillati</taxon>
        <taxon>Bacillota</taxon>
        <taxon>Bacilli</taxon>
        <taxon>Lactobacillales</taxon>
        <taxon>Enterococcaceae</taxon>
        <taxon>Enterococcus</taxon>
    </lineage>
</organism>
<accession>A0A1L8QRX9</accession>
<evidence type="ECO:0000256" key="6">
    <source>
        <dbReference type="ARBA" id="ARBA00023136"/>
    </source>
</evidence>